<dbReference type="PANTHER" id="PTHR33067">
    <property type="entry name" value="RNA-DIRECTED DNA POLYMERASE-RELATED"/>
    <property type="match status" value="1"/>
</dbReference>
<dbReference type="InterPro" id="IPR013103">
    <property type="entry name" value="RVT_2"/>
</dbReference>
<evidence type="ECO:0000259" key="3">
    <source>
        <dbReference type="Pfam" id="PF13976"/>
    </source>
</evidence>
<feature type="region of interest" description="Disordered" evidence="1">
    <location>
        <begin position="664"/>
        <end position="684"/>
    </location>
</feature>
<evidence type="ECO:0000259" key="2">
    <source>
        <dbReference type="Pfam" id="PF07727"/>
    </source>
</evidence>
<dbReference type="EMBL" id="BKCJ010002469">
    <property type="protein sequence ID" value="GEU48773.1"/>
    <property type="molecule type" value="Genomic_DNA"/>
</dbReference>
<feature type="domain" description="Reverse transcriptase Ty1/copia-type" evidence="2">
    <location>
        <begin position="825"/>
        <end position="942"/>
    </location>
</feature>
<dbReference type="InterPro" id="IPR025724">
    <property type="entry name" value="GAG-pre-integrase_dom"/>
</dbReference>
<organism evidence="4">
    <name type="scientific">Tanacetum cinerariifolium</name>
    <name type="common">Dalmatian daisy</name>
    <name type="synonym">Chrysanthemum cinerariifolium</name>
    <dbReference type="NCBI Taxonomy" id="118510"/>
    <lineage>
        <taxon>Eukaryota</taxon>
        <taxon>Viridiplantae</taxon>
        <taxon>Streptophyta</taxon>
        <taxon>Embryophyta</taxon>
        <taxon>Tracheophyta</taxon>
        <taxon>Spermatophyta</taxon>
        <taxon>Magnoliopsida</taxon>
        <taxon>eudicotyledons</taxon>
        <taxon>Gunneridae</taxon>
        <taxon>Pentapetalae</taxon>
        <taxon>asterids</taxon>
        <taxon>campanulids</taxon>
        <taxon>Asterales</taxon>
        <taxon>Asteraceae</taxon>
        <taxon>Asteroideae</taxon>
        <taxon>Anthemideae</taxon>
        <taxon>Anthemidinae</taxon>
        <taxon>Tanacetum</taxon>
    </lineage>
</organism>
<protein>
    <recommendedName>
        <fullName evidence="5">Retrovirus-related Pol polyprotein from transposon TNT 1-94</fullName>
    </recommendedName>
</protein>
<dbReference type="InterPro" id="IPR021109">
    <property type="entry name" value="Peptidase_aspartic_dom_sf"/>
</dbReference>
<dbReference type="PANTHER" id="PTHR33067:SF35">
    <property type="entry name" value="ASPARTIC PEPTIDASE DDI1-TYPE DOMAIN-CONTAINING PROTEIN"/>
    <property type="match status" value="1"/>
</dbReference>
<dbReference type="Pfam" id="PF07727">
    <property type="entry name" value="RVT_2"/>
    <property type="match status" value="1"/>
</dbReference>
<name>A0A6L2KH24_TANCI</name>
<dbReference type="Gene3D" id="2.40.70.10">
    <property type="entry name" value="Acid Proteases"/>
    <property type="match status" value="1"/>
</dbReference>
<evidence type="ECO:0000313" key="4">
    <source>
        <dbReference type="EMBL" id="GEU48773.1"/>
    </source>
</evidence>
<dbReference type="InterPro" id="IPR036397">
    <property type="entry name" value="RNaseH_sf"/>
</dbReference>
<dbReference type="Gene3D" id="3.30.420.10">
    <property type="entry name" value="Ribonuclease H-like superfamily/Ribonuclease H"/>
    <property type="match status" value="1"/>
</dbReference>
<feature type="domain" description="GAG-pre-integrase" evidence="3">
    <location>
        <begin position="434"/>
        <end position="506"/>
    </location>
</feature>
<dbReference type="InterPro" id="IPR012337">
    <property type="entry name" value="RNaseH-like_sf"/>
</dbReference>
<evidence type="ECO:0000256" key="1">
    <source>
        <dbReference type="SAM" id="MobiDB-lite"/>
    </source>
</evidence>
<gene>
    <name evidence="4" type="ORF">Tci_020751</name>
</gene>
<comment type="caution">
    <text evidence="4">The sequence shown here is derived from an EMBL/GenBank/DDBJ whole genome shotgun (WGS) entry which is preliminary data.</text>
</comment>
<proteinExistence type="predicted"/>
<dbReference type="CDD" id="cd00303">
    <property type="entry name" value="retropepsin_like"/>
    <property type="match status" value="1"/>
</dbReference>
<dbReference type="CDD" id="cd09272">
    <property type="entry name" value="RNase_HI_RT_Ty1"/>
    <property type="match status" value="1"/>
</dbReference>
<evidence type="ECO:0008006" key="5">
    <source>
        <dbReference type="Google" id="ProtNLM"/>
    </source>
</evidence>
<sequence>MVQSRGTVETRFAPNEEIRAHQETVYRNLVDHVAEVNMETLELAQKSREKMRFLKKEIKPTNYAKINHLSRVFVPQMTKSKEELFLSNISNMVTISKTISIPNEDLSDDTTPIVTRKFLNEVKSSLVTLQRVVKQKMTLEVHNWSSSAYKEVHRIISHEIDPIINQVDGREADESLNKQKSLELKIKRLLKASVSHDIMSIVKNSFVNVPSDLQTELDRLVYTARTRRPQFNGKTRNDRVPFASKNSEVKKNVTVEEHRRTLLLSKNQKTMSSECNNIKLAIRNDESKIVCAICKQCLVTPNYDACLLYSVNTLNSHANKLCANVPLSANKKRHKAQVWKPKQVGSKERLASKLRLPRLSLKLSPSRRRFDLKGKLVTFKETNFSNDDKAYTSNPQEPMRKLFPNSTVFLGRRITCFIRDLDSVDLLKGNRFINLYIINLYDMASASPICLMARATPTKSWLWHQRLSHRNFNTINDLAKNDLISGLPKFKYAKEHLCPYYEQGKSKRASHPPKPVLNSQQRLHLLHMDLCGPITKDEMLEVIKNFLKKIYVRLQAPVIIVRTDNETQNVVVVKVYFDSVGITHETSAAKTPQQNVVVEPRNRTLVEAARTIKPNVSYLHVFRALCYPKNDRDDIGKLGAKEAPRTIPAALVLQNLQAPTASRSFQDSALVPSNSSNTPVSSHNVDVPLQQHAQQQTNHTSSPTTSADNVSNVVFEGDLFVNPFGTPSTEFVVSFTQYVDPSNMYTFYQLYLHDYQWTKDHHLEQVIREPSRSVLTRNTLKTNGDMCIYALTVSFMEPKTVKKALIDPACIESMQEELHQFIRLDVWELVPSPDGIKPLTLKWLFKNKHDEENTVIYNKTRLVVREYRQDEGIEFEESFALVARMEAIKIFLAYAAHKGFTVYQMDVKTAFLHGSLKEDVYVCQPKSFIDADYPSHVYKLKKVYVDDIIFGSTDPRYATLFSDLMKSRFEMSMMGEMTFFLGLQVNQSPVDSSFELTGFSDADYAGCKDIFKSTSGGAQFLGKKLVSWSSKKQDCTSLSTTESEYVSLSACCAKVLWMLTDANSSSSSEIANLIHVVNQQTSACLAADGNTFLELRDNIQGYVSAAVVNYNQGNSSYRPPGSRPLPSNTISNPKGELKAITTRSGIVLDVPSIPMPPLFINPGEDERGEETITDQDLVEYTIKVPPPLVQKPKPPSQRNYVLHINITLANALIVISMYQKMLKALLSNNEKLLELANIPLNENCSAVILKKLPEKLGEPGKFLILCGLSELKCKSLAYLGASINLMPLSVWKKLGLLELISTRMTLELANRAICTPDGIARDVFVLVGKFTLPANFVIVDYKSDPRVPLILGRPFLQTARVLIDVHREKMILHDESINMINIYDDSCEDFLEDLFKTNHLSGNPIWSSHTNLTSPKVKDDIFYSEGEIVLDHTKDLSPPYKVNPLSGSTTSSSPDHLLEEFADELALITFPLGNDDLPFDIKSDLKMIEYLRNHDPIKEMDSILEDSIDENNLAEPNDNLFDIIPEMFTDEHALDYSSLLIYDEYDDDLDEVESDIEYAYNDPYNSKGEKIKESKLLIDELDLPRSSDFLPSPKYDSFLFEDFSKVDALPSTNNEDKVFYPGILIQENLSEDTVQATPEKNVKKIAISHASLILEDFDPHLYELPFHKEVLRSETLLSFSSKNEEKVFKLGILTSKGVHYSLLLELSHRGPKAFKVIKIFESPMEIFPFLFGEDIRILHVPCLHFYPP</sequence>
<accession>A0A6L2KH24</accession>
<dbReference type="Pfam" id="PF13976">
    <property type="entry name" value="gag_pre-integrs"/>
    <property type="match status" value="1"/>
</dbReference>
<reference evidence="4" key="1">
    <citation type="journal article" date="2019" name="Sci. Rep.">
        <title>Draft genome of Tanacetum cinerariifolium, the natural source of mosquito coil.</title>
        <authorList>
            <person name="Yamashiro T."/>
            <person name="Shiraishi A."/>
            <person name="Satake H."/>
            <person name="Nakayama K."/>
        </authorList>
    </citation>
    <scope>NUCLEOTIDE SEQUENCE</scope>
</reference>
<dbReference type="GO" id="GO:0003676">
    <property type="term" value="F:nucleic acid binding"/>
    <property type="evidence" value="ECO:0007669"/>
    <property type="project" value="InterPro"/>
</dbReference>
<dbReference type="SUPFAM" id="SSF53098">
    <property type="entry name" value="Ribonuclease H-like"/>
    <property type="match status" value="1"/>
</dbReference>
<feature type="compositionally biased region" description="Low complexity" evidence="1">
    <location>
        <begin position="671"/>
        <end position="684"/>
    </location>
</feature>